<keyword evidence="12" id="KW-0540">Nuclease</keyword>
<evidence type="ECO:0000256" key="5">
    <source>
        <dbReference type="ARBA" id="ARBA00023204"/>
    </source>
</evidence>
<evidence type="ECO:0000313" key="12">
    <source>
        <dbReference type="RefSeq" id="XP_030067282.1"/>
    </source>
</evidence>
<evidence type="ECO:0000256" key="2">
    <source>
        <dbReference type="ARBA" id="ARBA00005313"/>
    </source>
</evidence>
<dbReference type="CTD" id="197342"/>
<evidence type="ECO:0000256" key="3">
    <source>
        <dbReference type="ARBA" id="ARBA00022763"/>
    </source>
</evidence>
<keyword evidence="4" id="KW-0233">DNA recombination</keyword>
<dbReference type="GO" id="GO:0003677">
    <property type="term" value="F:DNA binding"/>
    <property type="evidence" value="ECO:0007669"/>
    <property type="project" value="InterPro"/>
</dbReference>
<dbReference type="PANTHER" id="PTHR21077">
    <property type="entry name" value="EME1 PROTEIN"/>
    <property type="match status" value="1"/>
</dbReference>
<dbReference type="GO" id="GO:0005634">
    <property type="term" value="C:nucleus"/>
    <property type="evidence" value="ECO:0007669"/>
    <property type="project" value="UniProtKB-SubCell"/>
</dbReference>
<evidence type="ECO:0000313" key="11">
    <source>
        <dbReference type="Proteomes" id="UP000515156"/>
    </source>
</evidence>
<dbReference type="InterPro" id="IPR033310">
    <property type="entry name" value="Mms4/EME1/EME2"/>
</dbReference>
<dbReference type="GO" id="GO:0008821">
    <property type="term" value="F:crossover junction DNA endonuclease activity"/>
    <property type="evidence" value="ECO:0007669"/>
    <property type="project" value="TreeGrafter"/>
</dbReference>
<feature type="compositionally biased region" description="Basic and acidic residues" evidence="9">
    <location>
        <begin position="101"/>
        <end position="134"/>
    </location>
</feature>
<keyword evidence="5" id="KW-0234">DNA repair</keyword>
<dbReference type="CDD" id="cd20082">
    <property type="entry name" value="XPF_nuclease_EME2"/>
    <property type="match status" value="1"/>
</dbReference>
<protein>
    <recommendedName>
        <fullName evidence="8">Structure-specific endonuclease subunit EME2</fullName>
    </recommendedName>
</protein>
<dbReference type="SMART" id="SM00891">
    <property type="entry name" value="ERCC4"/>
    <property type="match status" value="1"/>
</dbReference>
<keyword evidence="6" id="KW-0539">Nucleus</keyword>
<reference evidence="12" key="1">
    <citation type="submission" date="2025-08" db="UniProtKB">
        <authorList>
            <consortium name="RefSeq"/>
        </authorList>
    </citation>
    <scope>IDENTIFICATION</scope>
</reference>
<evidence type="ECO:0000256" key="6">
    <source>
        <dbReference type="ARBA" id="ARBA00023242"/>
    </source>
</evidence>
<evidence type="ECO:0000256" key="8">
    <source>
        <dbReference type="ARBA" id="ARBA00093614"/>
    </source>
</evidence>
<keyword evidence="11" id="KW-1185">Reference proteome</keyword>
<dbReference type="PANTHER" id="PTHR21077:SF6">
    <property type="entry name" value="CROSSOVER JUNCTION ENDONUCLEASE EME2-RELATED"/>
    <property type="match status" value="1"/>
</dbReference>
<dbReference type="FunFam" id="1.10.150.670:FF:000002">
    <property type="entry name" value="Crossover junction endonuclease EME1"/>
    <property type="match status" value="1"/>
</dbReference>
<gene>
    <name evidence="12" type="primary">EME2</name>
</gene>
<proteinExistence type="inferred from homology"/>
<keyword evidence="12" id="KW-0255">Endonuclease</keyword>
<dbReference type="Proteomes" id="UP000515156">
    <property type="component" value="Chromosome 8"/>
</dbReference>
<dbReference type="Gene3D" id="1.10.150.670">
    <property type="entry name" value="Crossover junction endonuclease EME1, DNA-binding domain"/>
    <property type="match status" value="1"/>
</dbReference>
<dbReference type="InterPro" id="IPR042530">
    <property type="entry name" value="EME1/EME2_C"/>
</dbReference>
<evidence type="ECO:0000256" key="4">
    <source>
        <dbReference type="ARBA" id="ARBA00023172"/>
    </source>
</evidence>
<dbReference type="GO" id="GO:0031297">
    <property type="term" value="P:replication fork processing"/>
    <property type="evidence" value="ECO:0007669"/>
    <property type="project" value="TreeGrafter"/>
</dbReference>
<comment type="subunit">
    <text evidence="7">Part of the heterodimeric MUS81-EME2 complex; the complex forms specifically during the DNA replication phase of the cell cycle.</text>
</comment>
<dbReference type="InterPro" id="IPR047523">
    <property type="entry name" value="XPF_nuclease_EME2"/>
</dbReference>
<dbReference type="KEGG" id="muo:115475583"/>
<feature type="region of interest" description="Disordered" evidence="9">
    <location>
        <begin position="30"/>
        <end position="51"/>
    </location>
</feature>
<dbReference type="Gene3D" id="3.40.50.10130">
    <property type="match status" value="1"/>
</dbReference>
<evidence type="ECO:0000256" key="9">
    <source>
        <dbReference type="SAM" id="MobiDB-lite"/>
    </source>
</evidence>
<evidence type="ECO:0000256" key="7">
    <source>
        <dbReference type="ARBA" id="ARBA00093485"/>
    </source>
</evidence>
<organism evidence="11 12">
    <name type="scientific">Microcaecilia unicolor</name>
    <dbReference type="NCBI Taxonomy" id="1415580"/>
    <lineage>
        <taxon>Eukaryota</taxon>
        <taxon>Metazoa</taxon>
        <taxon>Chordata</taxon>
        <taxon>Craniata</taxon>
        <taxon>Vertebrata</taxon>
        <taxon>Euteleostomi</taxon>
        <taxon>Amphibia</taxon>
        <taxon>Gymnophiona</taxon>
        <taxon>Siphonopidae</taxon>
        <taxon>Microcaecilia</taxon>
    </lineage>
</organism>
<sequence length="499" mass="56971">MGTEFKEELCSPEFDSKISRSLKGRIRQVTDWEVSDSEPESNAESCKNGSDDLINLMHSSLGSETCDLEEKVMLNIGAKDSTLALPILPSVSPKKRHRKNKSPEEVEADQAKAKERKLERESKRLQREQEKVEKQRRKEVAEALKLLRPDQCMKYLTIHVDPGILEDAGSDVLMEMLNSLECKYYIEPQLVPHSITWRREMPSSWLFVTNVDVKVGKEDEMLVLMEPEDFLRNIFLLTQSSSSDLTEKKCDLPPGFTFAIPDGHHKKLCLTVIGLDAYHWQSLHRSEDQNKDGDSSAEHISKNPVTQQQIEEALVMLQLWSDTNVLFLDSWQEFGQHICAMTKAIAQRPYKKHSENHKFSFCTTDGGWSSGIRVKKDGTGLQQVWKRQIEQFNRVSPAMAAAVSSAYPSPHLLLQAYEKCSTEQERLNLLSDLQIRAVSSTERVHSYGPAVTEKKQLEDEEQPLVMECHRARRIGPDLSRRVYCLMTSRNPDLVLDLNS</sequence>
<dbReference type="InParanoid" id="A0A6P7YIJ3"/>
<dbReference type="FunFam" id="3.40.50.10130:FF:000007">
    <property type="entry name" value="Probable crossover junction endonuclease EME2"/>
    <property type="match status" value="1"/>
</dbReference>
<dbReference type="GO" id="GO:0048476">
    <property type="term" value="C:Holliday junction resolvase complex"/>
    <property type="evidence" value="ECO:0007669"/>
    <property type="project" value="InterPro"/>
</dbReference>
<dbReference type="GO" id="GO:0006302">
    <property type="term" value="P:double-strand break repair"/>
    <property type="evidence" value="ECO:0007669"/>
    <property type="project" value="TreeGrafter"/>
</dbReference>
<evidence type="ECO:0000259" key="10">
    <source>
        <dbReference type="SMART" id="SM00891"/>
    </source>
</evidence>
<evidence type="ECO:0000256" key="1">
    <source>
        <dbReference type="ARBA" id="ARBA00004123"/>
    </source>
</evidence>
<dbReference type="GeneID" id="115475583"/>
<dbReference type="RefSeq" id="XP_030067282.1">
    <property type="nucleotide sequence ID" value="XM_030211422.1"/>
</dbReference>
<dbReference type="GO" id="GO:0000712">
    <property type="term" value="P:resolution of meiotic recombination intermediates"/>
    <property type="evidence" value="ECO:0007669"/>
    <property type="project" value="TreeGrafter"/>
</dbReference>
<name>A0A6P7YIJ3_9AMPH</name>
<dbReference type="AlphaFoldDB" id="A0A6P7YIJ3"/>
<dbReference type="OrthoDB" id="343092at2759"/>
<dbReference type="FunCoup" id="A0A6P7YIJ3">
    <property type="interactions" value="87"/>
</dbReference>
<feature type="domain" description="ERCC4" evidence="10">
    <location>
        <begin position="157"/>
        <end position="418"/>
    </location>
</feature>
<dbReference type="GO" id="GO:0031573">
    <property type="term" value="P:mitotic intra-S DNA damage checkpoint signaling"/>
    <property type="evidence" value="ECO:0007669"/>
    <property type="project" value="TreeGrafter"/>
</dbReference>
<dbReference type="InterPro" id="IPR006166">
    <property type="entry name" value="ERCC4_domain"/>
</dbReference>
<comment type="similarity">
    <text evidence="2">Belongs to the EME1/MMS4 family.</text>
</comment>
<keyword evidence="12" id="KW-0378">Hydrolase</keyword>
<dbReference type="Pfam" id="PF21292">
    <property type="entry name" value="EME1-MUS81_C"/>
    <property type="match status" value="1"/>
</dbReference>
<comment type="subcellular location">
    <subcellularLocation>
        <location evidence="1">Nucleus</location>
    </subcellularLocation>
</comment>
<feature type="region of interest" description="Disordered" evidence="9">
    <location>
        <begin position="89"/>
        <end position="134"/>
    </location>
</feature>
<accession>A0A6P7YIJ3</accession>
<dbReference type="Pfam" id="PF02732">
    <property type="entry name" value="ERCC4"/>
    <property type="match status" value="1"/>
</dbReference>
<keyword evidence="3" id="KW-0227">DNA damage</keyword>